<dbReference type="EMBL" id="UINC01024645">
    <property type="protein sequence ID" value="SVA98689.1"/>
    <property type="molecule type" value="Genomic_DNA"/>
</dbReference>
<dbReference type="PANTHER" id="PTHR33987:SF1">
    <property type="entry name" value="CALCINEURIN-LIKE METALLO-PHOSPHOESTERASE SUPERFAMILY PROTEIN"/>
    <property type="match status" value="1"/>
</dbReference>
<protein>
    <recommendedName>
        <fullName evidence="1">PhoD-like phosphatase metallophosphatase domain-containing protein</fullName>
    </recommendedName>
</protein>
<dbReference type="PANTHER" id="PTHR33987">
    <property type="entry name" value="CALCINEURIN-LIKE METALLO-PHOSPHOESTERASE SUPERFAMILY PROTEIN"/>
    <property type="match status" value="1"/>
</dbReference>
<dbReference type="InterPro" id="IPR038607">
    <property type="entry name" value="PhoD-like_sf"/>
</dbReference>
<proteinExistence type="predicted"/>
<organism evidence="2">
    <name type="scientific">marine metagenome</name>
    <dbReference type="NCBI Taxonomy" id="408172"/>
    <lineage>
        <taxon>unclassified sequences</taxon>
        <taxon>metagenomes</taxon>
        <taxon>ecological metagenomes</taxon>
    </lineage>
</organism>
<accession>A0A382ABC1</accession>
<reference evidence="2" key="1">
    <citation type="submission" date="2018-05" db="EMBL/GenBank/DDBJ databases">
        <authorList>
            <person name="Lanie J.A."/>
            <person name="Ng W.-L."/>
            <person name="Kazmierczak K.M."/>
            <person name="Andrzejewski T.M."/>
            <person name="Davidsen T.M."/>
            <person name="Wayne K.J."/>
            <person name="Tettelin H."/>
            <person name="Glass J.I."/>
            <person name="Rusch D."/>
            <person name="Podicherti R."/>
            <person name="Tsui H.-C.T."/>
            <person name="Winkler M.E."/>
        </authorList>
    </citation>
    <scope>NUCLEOTIDE SEQUENCE</scope>
</reference>
<feature type="domain" description="PhoD-like phosphatase metallophosphatase" evidence="1">
    <location>
        <begin position="40"/>
        <end position="259"/>
    </location>
</feature>
<evidence type="ECO:0000259" key="1">
    <source>
        <dbReference type="Pfam" id="PF09423"/>
    </source>
</evidence>
<name>A0A382ABC1_9ZZZZ</name>
<dbReference type="Gene3D" id="3.60.21.70">
    <property type="entry name" value="PhoD-like phosphatase"/>
    <property type="match status" value="1"/>
</dbReference>
<dbReference type="SUPFAM" id="SSF56300">
    <property type="entry name" value="Metallo-dependent phosphatases"/>
    <property type="match status" value="1"/>
</dbReference>
<sequence>MIKSLSKQIALVYILSIFSPSLYAYKLGVGSCIDQNLKQDIWITIKKHNIDGFIFLGDNVYGDTSSGKLDKMKRAYAKQKSNFPSWLNKKDIIAIWDDHDYGVNDGGGDYKNKNEAKKLFIDFWEIPVSDIRRKRQGLYFERSQLIEDKEIQYIVLDTRYFRSPLNGETNNYQPNKSPYATVLGNKQWKWFRETLRNSEAEIIFILSSIQVLATNHPYEKWANFPHERKRLLKEIKLASQDKTIIALSGDRHRSGIYQNDFFLELTSSSLNKASSITVEYDPLLIGRTYPEVNFGLIEIDSKKNLISLSIRNKLGKELQSKIIKL</sequence>
<dbReference type="InterPro" id="IPR029052">
    <property type="entry name" value="Metallo-depent_PP-like"/>
</dbReference>
<dbReference type="InterPro" id="IPR018946">
    <property type="entry name" value="PhoD-like_MPP"/>
</dbReference>
<dbReference type="Pfam" id="PF09423">
    <property type="entry name" value="PhoD"/>
    <property type="match status" value="1"/>
</dbReference>
<evidence type="ECO:0000313" key="2">
    <source>
        <dbReference type="EMBL" id="SVA98689.1"/>
    </source>
</evidence>
<dbReference type="CDD" id="cd07389">
    <property type="entry name" value="MPP_PhoD"/>
    <property type="match status" value="1"/>
</dbReference>
<gene>
    <name evidence="2" type="ORF">METZ01_LOCUS151543</name>
</gene>
<dbReference type="AlphaFoldDB" id="A0A382ABC1"/>